<name>A0A9W8B596_9FUNG</name>
<evidence type="ECO:0000256" key="7">
    <source>
        <dbReference type="SAM" id="Phobius"/>
    </source>
</evidence>
<organism evidence="8 9">
    <name type="scientific">Dimargaris verticillata</name>
    <dbReference type="NCBI Taxonomy" id="2761393"/>
    <lineage>
        <taxon>Eukaryota</taxon>
        <taxon>Fungi</taxon>
        <taxon>Fungi incertae sedis</taxon>
        <taxon>Zoopagomycota</taxon>
        <taxon>Kickxellomycotina</taxon>
        <taxon>Dimargaritomycetes</taxon>
        <taxon>Dimargaritales</taxon>
        <taxon>Dimargaritaceae</taxon>
        <taxon>Dimargaris</taxon>
    </lineage>
</organism>
<accession>A0A9W8B596</accession>
<dbReference type="AlphaFoldDB" id="A0A9W8B596"/>
<proteinExistence type="inferred from homology"/>
<feature type="binding site" description="axial binding residue" evidence="5">
    <location>
        <position position="449"/>
    </location>
    <ligand>
        <name>heme</name>
        <dbReference type="ChEBI" id="CHEBI:30413"/>
    </ligand>
    <ligandPart>
        <name>Fe</name>
        <dbReference type="ChEBI" id="CHEBI:18248"/>
    </ligandPart>
</feature>
<dbReference type="Pfam" id="PF00067">
    <property type="entry name" value="p450"/>
    <property type="match status" value="1"/>
</dbReference>
<keyword evidence="4 5" id="KW-0408">Iron</keyword>
<evidence type="ECO:0000313" key="8">
    <source>
        <dbReference type="EMBL" id="KAJ1975593.1"/>
    </source>
</evidence>
<evidence type="ECO:0000256" key="6">
    <source>
        <dbReference type="RuleBase" id="RU000461"/>
    </source>
</evidence>
<dbReference type="SUPFAM" id="SSF48264">
    <property type="entry name" value="Cytochrome P450"/>
    <property type="match status" value="1"/>
</dbReference>
<dbReference type="GO" id="GO:0004497">
    <property type="term" value="F:monooxygenase activity"/>
    <property type="evidence" value="ECO:0007669"/>
    <property type="project" value="UniProtKB-KW"/>
</dbReference>
<evidence type="ECO:0000256" key="5">
    <source>
        <dbReference type="PIRSR" id="PIRSR602401-1"/>
    </source>
</evidence>
<keyword evidence="3 5" id="KW-0479">Metal-binding</keyword>
<evidence type="ECO:0000313" key="9">
    <source>
        <dbReference type="Proteomes" id="UP001151582"/>
    </source>
</evidence>
<dbReference type="InterPro" id="IPR001128">
    <property type="entry name" value="Cyt_P450"/>
</dbReference>
<dbReference type="PANTHER" id="PTHR24305:SF166">
    <property type="entry name" value="CYTOCHROME P450 12A4, MITOCHONDRIAL-RELATED"/>
    <property type="match status" value="1"/>
</dbReference>
<dbReference type="EMBL" id="JANBQB010000511">
    <property type="protein sequence ID" value="KAJ1975593.1"/>
    <property type="molecule type" value="Genomic_DNA"/>
</dbReference>
<protein>
    <recommendedName>
        <fullName evidence="10">Cytochrome P450</fullName>
    </recommendedName>
</protein>
<dbReference type="InterPro" id="IPR017972">
    <property type="entry name" value="Cyt_P450_CS"/>
</dbReference>
<keyword evidence="7" id="KW-1133">Transmembrane helix</keyword>
<dbReference type="PRINTS" id="PR00385">
    <property type="entry name" value="P450"/>
</dbReference>
<comment type="cofactor">
    <cofactor evidence="1 5">
        <name>heme</name>
        <dbReference type="ChEBI" id="CHEBI:30413"/>
    </cofactor>
</comment>
<dbReference type="GO" id="GO:0016705">
    <property type="term" value="F:oxidoreductase activity, acting on paired donors, with incorporation or reduction of molecular oxygen"/>
    <property type="evidence" value="ECO:0007669"/>
    <property type="project" value="InterPro"/>
</dbReference>
<evidence type="ECO:0000256" key="3">
    <source>
        <dbReference type="ARBA" id="ARBA00022723"/>
    </source>
</evidence>
<dbReference type="OrthoDB" id="1470350at2759"/>
<dbReference type="Proteomes" id="UP001151582">
    <property type="component" value="Unassembled WGS sequence"/>
</dbReference>
<dbReference type="InterPro" id="IPR036396">
    <property type="entry name" value="Cyt_P450_sf"/>
</dbReference>
<keyword evidence="6" id="KW-0503">Monooxygenase</keyword>
<dbReference type="PANTHER" id="PTHR24305">
    <property type="entry name" value="CYTOCHROME P450"/>
    <property type="match status" value="1"/>
</dbReference>
<dbReference type="GO" id="GO:0005506">
    <property type="term" value="F:iron ion binding"/>
    <property type="evidence" value="ECO:0007669"/>
    <property type="project" value="InterPro"/>
</dbReference>
<dbReference type="InterPro" id="IPR002401">
    <property type="entry name" value="Cyt_P450_E_grp-I"/>
</dbReference>
<comment type="caution">
    <text evidence="8">The sequence shown here is derived from an EMBL/GenBank/DDBJ whole genome shotgun (WGS) entry which is preliminary data.</text>
</comment>
<keyword evidence="7" id="KW-0812">Transmembrane</keyword>
<keyword evidence="7" id="KW-0472">Membrane</keyword>
<gene>
    <name evidence="8" type="ORF">H4R34_004279</name>
</gene>
<keyword evidence="9" id="KW-1185">Reference proteome</keyword>
<evidence type="ECO:0000256" key="2">
    <source>
        <dbReference type="ARBA" id="ARBA00010617"/>
    </source>
</evidence>
<dbReference type="PRINTS" id="PR00463">
    <property type="entry name" value="EP450I"/>
</dbReference>
<keyword evidence="6" id="KW-0560">Oxidoreductase</keyword>
<evidence type="ECO:0000256" key="1">
    <source>
        <dbReference type="ARBA" id="ARBA00001971"/>
    </source>
</evidence>
<comment type="similarity">
    <text evidence="2 6">Belongs to the cytochrome P450 family.</text>
</comment>
<keyword evidence="5 6" id="KW-0349">Heme</keyword>
<reference evidence="8" key="1">
    <citation type="submission" date="2022-07" db="EMBL/GenBank/DDBJ databases">
        <title>Phylogenomic reconstructions and comparative analyses of Kickxellomycotina fungi.</title>
        <authorList>
            <person name="Reynolds N.K."/>
            <person name="Stajich J.E."/>
            <person name="Barry K."/>
            <person name="Grigoriev I.V."/>
            <person name="Crous P."/>
            <person name="Smith M.E."/>
        </authorList>
    </citation>
    <scope>NUCLEOTIDE SEQUENCE</scope>
    <source>
        <strain evidence="8">RSA 567</strain>
    </source>
</reference>
<dbReference type="Gene3D" id="1.10.630.10">
    <property type="entry name" value="Cytochrome P450"/>
    <property type="match status" value="1"/>
</dbReference>
<evidence type="ECO:0000256" key="4">
    <source>
        <dbReference type="ARBA" id="ARBA00023004"/>
    </source>
</evidence>
<dbReference type="PROSITE" id="PS00086">
    <property type="entry name" value="CYTOCHROME_P450"/>
    <property type="match status" value="1"/>
</dbReference>
<sequence length="504" mass="57420">MVSAALEIVVSSLVAGLVYIVYRLLRVPDNLRPFPSVPIYKLVKWAFWSTTPRAQYLEMREPLYRAHEVYRIWNFGRWKLIFNNPDHIHQIYRLTNSAIDKVPLTSAANYSAITTFLGNGIIFAGLKDWHRIRKVVNPAFAHPWSTEEFGVCMQRLVQTVRRQMPDKGALIRVDRLIKRVTLDIFGKVLIDYDFNCVEKPDSPYAAAIIKIMDEITMPLFSAFPFLDLIPGIRRAQLYRDIATFDELLFSLIQTKLQQQQQPGKPPYPAKGSSDLLGMMLDASDAKDADRLSPKELRDNLTNFFVAGFDTSAASINHWLFMLAKDPHVQARARLEVLEAMGDELPWDAVPTSEQINGLKYVNATIMENLRYNPPISLTAGRMVVKDCQIGPYHVARGTALGMHLYALHFDDRLWTDPLAFQPERFLVTDANGSNDKHNWLPFGMGARKCLGTNFAMQEMRVITTMMLRCFEWSLPADAIYADIRSPAFGTFSPTDVVLNLRARL</sequence>
<dbReference type="InterPro" id="IPR050121">
    <property type="entry name" value="Cytochrome_P450_monoxygenase"/>
</dbReference>
<evidence type="ECO:0008006" key="10">
    <source>
        <dbReference type="Google" id="ProtNLM"/>
    </source>
</evidence>
<dbReference type="GO" id="GO:0020037">
    <property type="term" value="F:heme binding"/>
    <property type="evidence" value="ECO:0007669"/>
    <property type="project" value="InterPro"/>
</dbReference>
<feature type="transmembrane region" description="Helical" evidence="7">
    <location>
        <begin position="6"/>
        <end position="25"/>
    </location>
</feature>